<name>A0A2N0VL15_9BACT</name>
<dbReference type="Proteomes" id="UP000233398">
    <property type="component" value="Unassembled WGS sequence"/>
</dbReference>
<organism evidence="3 4">
    <name type="scientific">Rhodohalobacter barkolensis</name>
    <dbReference type="NCBI Taxonomy" id="2053187"/>
    <lineage>
        <taxon>Bacteria</taxon>
        <taxon>Pseudomonadati</taxon>
        <taxon>Balneolota</taxon>
        <taxon>Balneolia</taxon>
        <taxon>Balneolales</taxon>
        <taxon>Balneolaceae</taxon>
        <taxon>Rhodohalobacter</taxon>
    </lineage>
</organism>
<feature type="domain" description="MOFRL-associated" evidence="2">
    <location>
        <begin position="9"/>
        <end position="246"/>
    </location>
</feature>
<comment type="caution">
    <text evidence="3">The sequence shown here is derived from an EMBL/GenBank/DDBJ whole genome shotgun (WGS) entry which is preliminary data.</text>
</comment>
<evidence type="ECO:0008006" key="5">
    <source>
        <dbReference type="Google" id="ProtNLM"/>
    </source>
</evidence>
<dbReference type="InterPro" id="IPR007835">
    <property type="entry name" value="MOFRL"/>
</dbReference>
<evidence type="ECO:0000313" key="3">
    <source>
        <dbReference type="EMBL" id="PKD44831.1"/>
    </source>
</evidence>
<dbReference type="Gene3D" id="3.40.1480.10">
    <property type="entry name" value="MOFRL domain"/>
    <property type="match status" value="1"/>
</dbReference>
<dbReference type="Pfam" id="PF05161">
    <property type="entry name" value="MOFRL"/>
    <property type="match status" value="1"/>
</dbReference>
<evidence type="ECO:0000259" key="2">
    <source>
        <dbReference type="Pfam" id="PF13660"/>
    </source>
</evidence>
<dbReference type="InterPro" id="IPR038614">
    <property type="entry name" value="GK_N_sf"/>
</dbReference>
<feature type="domain" description="MOFRL" evidence="1">
    <location>
        <begin position="323"/>
        <end position="428"/>
    </location>
</feature>
<proteinExistence type="predicted"/>
<dbReference type="InterPro" id="IPR025286">
    <property type="entry name" value="MOFRL_assoc_dom"/>
</dbReference>
<protein>
    <recommendedName>
        <fullName evidence="5">Glycerate kinase</fullName>
    </recommendedName>
</protein>
<evidence type="ECO:0000313" key="4">
    <source>
        <dbReference type="Proteomes" id="UP000233398"/>
    </source>
</evidence>
<dbReference type="PANTHER" id="PTHR12227:SF0">
    <property type="entry name" value="GLYCERATE KINASE"/>
    <property type="match status" value="1"/>
</dbReference>
<dbReference type="PANTHER" id="PTHR12227">
    <property type="entry name" value="GLYCERATE KINASE"/>
    <property type="match status" value="1"/>
</dbReference>
<dbReference type="Gene3D" id="3.40.50.10180">
    <property type="entry name" value="Glycerate kinase, MOFRL-like N-terminal domain"/>
    <property type="match status" value="1"/>
</dbReference>
<dbReference type="AlphaFoldDB" id="A0A2N0VL15"/>
<dbReference type="InterPro" id="IPR039760">
    <property type="entry name" value="MOFRL_protein"/>
</dbReference>
<dbReference type="OrthoDB" id="9766552at2"/>
<sequence>MIFEKENAVNLFKETLRQAHPSRLIPSILRIDSKQGLITIMNQKVKIPLSRPIYMIGSGKASVEMAEAVSSVLKERLTKGVIITSKNPNKQIERVEILTGSHPLPDKKSVEATERLIDFATSIPEGALVFNLISGGTSSLLCKPAKGITIDDIQSLYKLLLNSGATIDEINLVRKSVSEVKAGRLLNCFQQNELIDLIISDVPDDNIEDIGSGPTISQKFSFREVSSVLEKRKLWNRIPDSVKTHLSEKRDLEPFKSKNIPNHHSYTILSSSKVAELAKGIIENSGFNVYMDSQPWSGSINEFEKHILSKAKTYMEDQTKPTALIFYGECSVKVTGDGLGGRNQELALRMIKSLDQFDRNVVFLSAGTDGIDGPTDAAGAVIDQISFSKASEKEIDTNDYLKRNDSYHFFEKLGGHIKTGPTGNNVMDLQFLFIP</sequence>
<dbReference type="EMBL" id="PISP01000001">
    <property type="protein sequence ID" value="PKD44831.1"/>
    <property type="molecule type" value="Genomic_DNA"/>
</dbReference>
<keyword evidence="4" id="KW-1185">Reference proteome</keyword>
<dbReference type="SUPFAM" id="SSF82544">
    <property type="entry name" value="GckA/TtuD-like"/>
    <property type="match status" value="1"/>
</dbReference>
<evidence type="ECO:0000259" key="1">
    <source>
        <dbReference type="Pfam" id="PF05161"/>
    </source>
</evidence>
<dbReference type="RefSeq" id="WP_101072119.1">
    <property type="nucleotide sequence ID" value="NZ_PISP01000001.1"/>
</dbReference>
<reference evidence="3 4" key="1">
    <citation type="submission" date="2017-11" db="EMBL/GenBank/DDBJ databases">
        <title>Rhodohalobacter 15182 sp. nov., isolated from a salt lake.</title>
        <authorList>
            <person name="Han S."/>
        </authorList>
    </citation>
    <scope>NUCLEOTIDE SEQUENCE [LARGE SCALE GENOMIC DNA]</scope>
    <source>
        <strain evidence="3 4">15182</strain>
    </source>
</reference>
<dbReference type="GO" id="GO:0005737">
    <property type="term" value="C:cytoplasm"/>
    <property type="evidence" value="ECO:0007669"/>
    <property type="project" value="TreeGrafter"/>
</dbReference>
<accession>A0A2N0VL15</accession>
<dbReference type="InterPro" id="IPR037035">
    <property type="entry name" value="GK-like_C_sf"/>
</dbReference>
<gene>
    <name evidence="3" type="ORF">CWD77_05045</name>
</gene>
<dbReference type="GO" id="GO:0008887">
    <property type="term" value="F:glycerate kinase activity"/>
    <property type="evidence" value="ECO:0007669"/>
    <property type="project" value="InterPro"/>
</dbReference>
<dbReference type="Pfam" id="PF13660">
    <property type="entry name" value="DUF4147"/>
    <property type="match status" value="1"/>
</dbReference>